<sequence length="823" mass="93508">MAAVAAPPLASPSHDPIGAALESSRKEFYRQLKDPTLKAEIDKITTIDQVYEATKRLQEDQGKRKTLRSLGKIRTFLDRLDEYSKVLGIFVQVNPDVLALIWGPIKLLIHLSSNLVKSMDAIVDVMSLVGDRLPVFTDYAKLLEANPRVNRVLALIFRDILDFYLAALNFFALKGWRIAFEALWPVRRDEINLVAQNMEKHGRLMVEEVTLAHISKAHDEWMAAHKHYNDERQARDAQFFHNVEQHIQPISYDKRLDQLRTSICEGTADWLTEDETFNRWLDPTDSSTNIVWLQGFPGAGKTYVASRVVDHAMTKGYELFSFLRYNEEATALIVLQTLLFQLVALDADLRVALCSELRCPTRDRKRDLKSSTRFAADTLLKLIKCAPSPVYIIVDGLDEIEDAGRHLILEQLLSLGARVGGEGVLKLFVSSRREENIERLFRDSQHGVIRLDQKNAGCIRKYIATESHRWLAGFDKQTRSDLKSLLVFLPIDAEGMFLYAHLVMSTIKMLPPQIELIRQELRVPPKSLAEACQRVLQRISDMPSSVCKIGKRILAYIACSPLPIMVREMEQFILLDPGVQEELHPIRASMNVIQYCGPLVEVVEDKLQFVHFTVKEYLCARDVNGGFIESSGALLDLTETCLRYLSTDLFDEDAGDDDLEKDVISGRFRLSYFACDQWYNLTRLCIIGSKDAAVPGRLVLALEDFVTARGSPSRDSEHLFEPAALESVKDDFPEIHAFLCRVANFNKKKRDTGNWRLREADTWTQTDPTTLSASSSRIHHLLDRTMATTNHVTKLQFHYGPGLYKCDYILCPSNRLGFTTKSA</sequence>
<feature type="domain" description="DUF7708" evidence="3">
    <location>
        <begin position="74"/>
        <end position="203"/>
    </location>
</feature>
<dbReference type="SUPFAM" id="SSF52540">
    <property type="entry name" value="P-loop containing nucleoside triphosphate hydrolases"/>
    <property type="match status" value="1"/>
</dbReference>
<gene>
    <name evidence="5" type="ORF">B0T18DRAFT_395143</name>
</gene>
<dbReference type="InterPro" id="IPR056125">
    <property type="entry name" value="DUF7708"/>
</dbReference>
<evidence type="ECO:0000259" key="4">
    <source>
        <dbReference type="Pfam" id="PF24883"/>
    </source>
</evidence>
<dbReference type="InterPro" id="IPR027417">
    <property type="entry name" value="P-loop_NTPase"/>
</dbReference>
<dbReference type="Proteomes" id="UP001172155">
    <property type="component" value="Unassembled WGS sequence"/>
</dbReference>
<dbReference type="InterPro" id="IPR054471">
    <property type="entry name" value="GPIID_WHD"/>
</dbReference>
<comment type="caution">
    <text evidence="5">The sequence shown here is derived from an EMBL/GenBank/DDBJ whole genome shotgun (WGS) entry which is preliminary data.</text>
</comment>
<keyword evidence="6" id="KW-1185">Reference proteome</keyword>
<evidence type="ECO:0008006" key="7">
    <source>
        <dbReference type="Google" id="ProtNLM"/>
    </source>
</evidence>
<evidence type="ECO:0000313" key="6">
    <source>
        <dbReference type="Proteomes" id="UP001172155"/>
    </source>
</evidence>
<evidence type="ECO:0000313" key="5">
    <source>
        <dbReference type="EMBL" id="KAK0738931.1"/>
    </source>
</evidence>
<proteinExistence type="predicted"/>
<dbReference type="Gene3D" id="3.40.50.300">
    <property type="entry name" value="P-loop containing nucleotide triphosphate hydrolases"/>
    <property type="match status" value="1"/>
</dbReference>
<protein>
    <recommendedName>
        <fullName evidence="7">NACHT domain-containing protein</fullName>
    </recommendedName>
</protein>
<feature type="domain" description="Nephrocystin 3-like N-terminal" evidence="4">
    <location>
        <begin position="266"/>
        <end position="432"/>
    </location>
</feature>
<organism evidence="5 6">
    <name type="scientific">Schizothecium vesticola</name>
    <dbReference type="NCBI Taxonomy" id="314040"/>
    <lineage>
        <taxon>Eukaryota</taxon>
        <taxon>Fungi</taxon>
        <taxon>Dikarya</taxon>
        <taxon>Ascomycota</taxon>
        <taxon>Pezizomycotina</taxon>
        <taxon>Sordariomycetes</taxon>
        <taxon>Sordariomycetidae</taxon>
        <taxon>Sordariales</taxon>
        <taxon>Schizotheciaceae</taxon>
        <taxon>Schizothecium</taxon>
    </lineage>
</organism>
<evidence type="ECO:0000256" key="1">
    <source>
        <dbReference type="ARBA" id="ARBA00022737"/>
    </source>
</evidence>
<dbReference type="PANTHER" id="PTHR10039:SF14">
    <property type="entry name" value="NACHT DOMAIN-CONTAINING PROTEIN"/>
    <property type="match status" value="1"/>
</dbReference>
<accession>A0AA40BR90</accession>
<reference evidence="5" key="1">
    <citation type="submission" date="2023-06" db="EMBL/GenBank/DDBJ databases">
        <title>Genome-scale phylogeny and comparative genomics of the fungal order Sordariales.</title>
        <authorList>
            <consortium name="Lawrence Berkeley National Laboratory"/>
            <person name="Hensen N."/>
            <person name="Bonometti L."/>
            <person name="Westerberg I."/>
            <person name="Brannstrom I.O."/>
            <person name="Guillou S."/>
            <person name="Cros-Aarteil S."/>
            <person name="Calhoun S."/>
            <person name="Haridas S."/>
            <person name="Kuo A."/>
            <person name="Mondo S."/>
            <person name="Pangilinan J."/>
            <person name="Riley R."/>
            <person name="LaButti K."/>
            <person name="Andreopoulos B."/>
            <person name="Lipzen A."/>
            <person name="Chen C."/>
            <person name="Yanf M."/>
            <person name="Daum C."/>
            <person name="Ng V."/>
            <person name="Clum A."/>
            <person name="Steindorff A."/>
            <person name="Ohm R."/>
            <person name="Martin F."/>
            <person name="Silar P."/>
            <person name="Natvig D."/>
            <person name="Lalanne C."/>
            <person name="Gautier V."/>
            <person name="Ament-velasquez S.L."/>
            <person name="Kruys A."/>
            <person name="Hutchinson M.I."/>
            <person name="Powell A.J."/>
            <person name="Barry K."/>
            <person name="Miller A.N."/>
            <person name="Grigoriev I.V."/>
            <person name="Debuchy R."/>
            <person name="Gladieux P."/>
            <person name="Thoren M.H."/>
            <person name="Johannesson H."/>
        </authorList>
    </citation>
    <scope>NUCLEOTIDE SEQUENCE</scope>
    <source>
        <strain evidence="5">SMH3187-1</strain>
    </source>
</reference>
<feature type="domain" description="GPI inositol-deacylase winged helix" evidence="2">
    <location>
        <begin position="548"/>
        <end position="627"/>
    </location>
</feature>
<dbReference type="PANTHER" id="PTHR10039">
    <property type="entry name" value="AMELOGENIN"/>
    <property type="match status" value="1"/>
</dbReference>
<dbReference type="Pfam" id="PF22939">
    <property type="entry name" value="WHD_GPIID"/>
    <property type="match status" value="1"/>
</dbReference>
<evidence type="ECO:0000259" key="3">
    <source>
        <dbReference type="Pfam" id="PF24809"/>
    </source>
</evidence>
<name>A0AA40BR90_9PEZI</name>
<dbReference type="InterPro" id="IPR056884">
    <property type="entry name" value="NPHP3-like_N"/>
</dbReference>
<dbReference type="AlphaFoldDB" id="A0AA40BR90"/>
<dbReference type="Pfam" id="PF24883">
    <property type="entry name" value="NPHP3_N"/>
    <property type="match status" value="1"/>
</dbReference>
<dbReference type="EMBL" id="JAUKUD010000007">
    <property type="protein sequence ID" value="KAK0738931.1"/>
    <property type="molecule type" value="Genomic_DNA"/>
</dbReference>
<evidence type="ECO:0000259" key="2">
    <source>
        <dbReference type="Pfam" id="PF22939"/>
    </source>
</evidence>
<keyword evidence="1" id="KW-0677">Repeat</keyword>
<dbReference type="Pfam" id="PF24809">
    <property type="entry name" value="DUF7708"/>
    <property type="match status" value="1"/>
</dbReference>